<feature type="region of interest" description="Disordered" evidence="1">
    <location>
        <begin position="147"/>
        <end position="178"/>
    </location>
</feature>
<dbReference type="EMBL" id="KL197709">
    <property type="protein sequence ID" value="KDQ63953.1"/>
    <property type="molecule type" value="Genomic_DNA"/>
</dbReference>
<dbReference type="AlphaFoldDB" id="A0A067QA87"/>
<evidence type="ECO:0000313" key="2">
    <source>
        <dbReference type="EMBL" id="KDQ63953.1"/>
    </source>
</evidence>
<dbReference type="HOGENOM" id="CLU_906319_0_0_1"/>
<keyword evidence="3" id="KW-1185">Reference proteome</keyword>
<proteinExistence type="predicted"/>
<accession>A0A067QA87</accession>
<dbReference type="Proteomes" id="UP000027265">
    <property type="component" value="Unassembled WGS sequence"/>
</dbReference>
<reference evidence="3" key="1">
    <citation type="journal article" date="2014" name="Proc. Natl. Acad. Sci. U.S.A.">
        <title>Extensive sampling of basidiomycete genomes demonstrates inadequacy of the white-rot/brown-rot paradigm for wood decay fungi.</title>
        <authorList>
            <person name="Riley R."/>
            <person name="Salamov A.A."/>
            <person name="Brown D.W."/>
            <person name="Nagy L.G."/>
            <person name="Floudas D."/>
            <person name="Held B.W."/>
            <person name="Levasseur A."/>
            <person name="Lombard V."/>
            <person name="Morin E."/>
            <person name="Otillar R."/>
            <person name="Lindquist E.A."/>
            <person name="Sun H."/>
            <person name="LaButti K.M."/>
            <person name="Schmutz J."/>
            <person name="Jabbour D."/>
            <person name="Luo H."/>
            <person name="Baker S.E."/>
            <person name="Pisabarro A.G."/>
            <person name="Walton J.D."/>
            <person name="Blanchette R.A."/>
            <person name="Henrissat B."/>
            <person name="Martin F."/>
            <person name="Cullen D."/>
            <person name="Hibbett D.S."/>
            <person name="Grigoriev I.V."/>
        </authorList>
    </citation>
    <scope>NUCLEOTIDE SEQUENCE [LARGE SCALE GENOMIC DNA]</scope>
    <source>
        <strain evidence="3">MUCL 33604</strain>
    </source>
</reference>
<evidence type="ECO:0000313" key="3">
    <source>
        <dbReference type="Proteomes" id="UP000027265"/>
    </source>
</evidence>
<organism evidence="2 3">
    <name type="scientific">Jaapia argillacea MUCL 33604</name>
    <dbReference type="NCBI Taxonomy" id="933084"/>
    <lineage>
        <taxon>Eukaryota</taxon>
        <taxon>Fungi</taxon>
        <taxon>Dikarya</taxon>
        <taxon>Basidiomycota</taxon>
        <taxon>Agaricomycotina</taxon>
        <taxon>Agaricomycetes</taxon>
        <taxon>Agaricomycetidae</taxon>
        <taxon>Jaapiales</taxon>
        <taxon>Jaapiaceae</taxon>
        <taxon>Jaapia</taxon>
    </lineage>
</organism>
<evidence type="ECO:0000256" key="1">
    <source>
        <dbReference type="SAM" id="MobiDB-lite"/>
    </source>
</evidence>
<sequence length="307" mass="34736">MLTSALIARRMAPEDPFADPVYPDTHFVLRPSVLSPVESVPEYVFARRPKKHILTNLLKAADFSRCNPHSYRDASPTHARCHRLPVSGSEPPWHRESRLCSSRSIRTVPSSYSMGVGAMPLQPIETEWVISAHLRLSFLTLSPSETRPLLPRGNQPRATAADKFPRPDPYYSQAEPPRWPGVPSGLQAQGWIEYVLPDSVVYFFHPSMHITTDINLRNSKKLDVVTAYLENGLPEESGLPPMGWELWLRDAGSSHRQGHDFVPVKHWVHHGARVLSFENPRDGDVTQSLSNDDSELLFYLFISSIRF</sequence>
<dbReference type="OrthoDB" id="3245306at2759"/>
<dbReference type="InParanoid" id="A0A067QA87"/>
<name>A0A067QA87_9AGAM</name>
<protein>
    <submittedName>
        <fullName evidence="2">Uncharacterized protein</fullName>
    </submittedName>
</protein>
<gene>
    <name evidence="2" type="ORF">JAAARDRAFT_213726</name>
</gene>
<dbReference type="STRING" id="933084.A0A067QA87"/>